<dbReference type="HOGENOM" id="CLU_3027664_0_0_10"/>
<proteinExistence type="predicted"/>
<dbReference type="STRING" id="700598.Niako_5671"/>
<evidence type="ECO:0000313" key="2">
    <source>
        <dbReference type="Proteomes" id="UP000005438"/>
    </source>
</evidence>
<organism evidence="1 2">
    <name type="scientific">Niastella koreensis (strain DSM 17620 / KACC 11465 / NBRC 106392 / GR20-10)</name>
    <dbReference type="NCBI Taxonomy" id="700598"/>
    <lineage>
        <taxon>Bacteria</taxon>
        <taxon>Pseudomonadati</taxon>
        <taxon>Bacteroidota</taxon>
        <taxon>Chitinophagia</taxon>
        <taxon>Chitinophagales</taxon>
        <taxon>Chitinophagaceae</taxon>
        <taxon>Niastella</taxon>
    </lineage>
</organism>
<name>G8TL62_NIAKG</name>
<protein>
    <submittedName>
        <fullName evidence="1">Uncharacterized protein</fullName>
    </submittedName>
</protein>
<evidence type="ECO:0000313" key="1">
    <source>
        <dbReference type="EMBL" id="AEW01903.1"/>
    </source>
</evidence>
<dbReference type="OrthoDB" id="678915at2"/>
<accession>G8TL62</accession>
<dbReference type="RefSeq" id="WP_014221814.1">
    <property type="nucleotide sequence ID" value="NC_016609.1"/>
</dbReference>
<gene>
    <name evidence="1" type="ordered locus">Niako_5671</name>
</gene>
<dbReference type="PROSITE" id="PS51257">
    <property type="entry name" value="PROKAR_LIPOPROTEIN"/>
    <property type="match status" value="1"/>
</dbReference>
<dbReference type="EMBL" id="CP003178">
    <property type="protein sequence ID" value="AEW01903.1"/>
    <property type="molecule type" value="Genomic_DNA"/>
</dbReference>
<dbReference type="KEGG" id="nko:Niako_5671"/>
<reference evidence="1 2" key="1">
    <citation type="submission" date="2011-12" db="EMBL/GenBank/DDBJ databases">
        <title>The complete genome of Niastella koreensis GR20-10.</title>
        <authorList>
            <consortium name="US DOE Joint Genome Institute (JGI-PGF)"/>
            <person name="Lucas S."/>
            <person name="Han J."/>
            <person name="Lapidus A."/>
            <person name="Bruce D."/>
            <person name="Goodwin L."/>
            <person name="Pitluck S."/>
            <person name="Peters L."/>
            <person name="Kyrpides N."/>
            <person name="Mavromatis K."/>
            <person name="Ivanova N."/>
            <person name="Mikhailova N."/>
            <person name="Davenport K."/>
            <person name="Saunders E."/>
            <person name="Detter J.C."/>
            <person name="Tapia R."/>
            <person name="Han C."/>
            <person name="Land M."/>
            <person name="Hauser L."/>
            <person name="Markowitz V."/>
            <person name="Cheng J.-F."/>
            <person name="Hugenholtz P."/>
            <person name="Woyke T."/>
            <person name="Wu D."/>
            <person name="Tindall B."/>
            <person name="Pomrenke H."/>
            <person name="Brambilla E."/>
            <person name="Klenk H.-P."/>
            <person name="Eisen J.A."/>
        </authorList>
    </citation>
    <scope>NUCLEOTIDE SEQUENCE [LARGE SCALE GENOMIC DNA]</scope>
    <source>
        <strain evidence="2">DSM 17620 / KACC 11465 / NBRC 106392 / GR20-10</strain>
    </source>
</reference>
<dbReference type="Proteomes" id="UP000005438">
    <property type="component" value="Chromosome"/>
</dbReference>
<sequence length="55" mass="5857">MKSIRIFLFLAIVAAYVLGGSSCSRKTGCPSNGKNVGAERILSGEKVPKARKFKA</sequence>
<dbReference type="AlphaFoldDB" id="G8TL62"/>